<feature type="compositionally biased region" description="Basic and acidic residues" evidence="1">
    <location>
        <begin position="149"/>
        <end position="158"/>
    </location>
</feature>
<evidence type="ECO:0000313" key="3">
    <source>
        <dbReference type="Proteomes" id="UP000780801"/>
    </source>
</evidence>
<feature type="region of interest" description="Disordered" evidence="1">
    <location>
        <begin position="1"/>
        <end position="69"/>
    </location>
</feature>
<dbReference type="Proteomes" id="UP000780801">
    <property type="component" value="Unassembled WGS sequence"/>
</dbReference>
<feature type="compositionally biased region" description="Basic and acidic residues" evidence="1">
    <location>
        <begin position="328"/>
        <end position="367"/>
    </location>
</feature>
<gene>
    <name evidence="2" type="ORF">BGW38_005348</name>
</gene>
<feature type="non-terminal residue" evidence="2">
    <location>
        <position position="1"/>
    </location>
</feature>
<protein>
    <submittedName>
        <fullName evidence="2">Uncharacterized protein</fullName>
    </submittedName>
</protein>
<dbReference type="EMBL" id="JAABOA010003392">
    <property type="protein sequence ID" value="KAF9578719.1"/>
    <property type="molecule type" value="Genomic_DNA"/>
</dbReference>
<feature type="compositionally biased region" description="Basic residues" evidence="1">
    <location>
        <begin position="1"/>
        <end position="10"/>
    </location>
</feature>
<feature type="compositionally biased region" description="Polar residues" evidence="1">
    <location>
        <begin position="374"/>
        <end position="395"/>
    </location>
</feature>
<dbReference type="AlphaFoldDB" id="A0A9P6FNZ2"/>
<evidence type="ECO:0000313" key="2">
    <source>
        <dbReference type="EMBL" id="KAF9578719.1"/>
    </source>
</evidence>
<sequence>MSTLLHRRYTIHQQQSRTRQQQQQQQQHGRYTTGDNPFAPSPPLHPVSCLKKPRPQSSGSTNPFVGTSQDEMLTLSSATLSRGGSRYHSRPPMMAVDPESKHAYMYDSSIYNSSGGHGRPHNRQRSAETDPRWGDGPGNTSNHSGGYDRPTDGWDRYDQCMAPSEGRQRPRHDQGYSRPDDPSCQDDDTEEDSLDSGVAATMRMEGESGSSDDSQTVNQDRSRRISIDHLFKAPFGWNRRRRATCAAIDVKGESKQSPTAPLQTRASRPVSMQAYPKPSIDDAIDYYSQPHRHIPLDPKRPIRMSGGEEILKSSRYNPDDDNALGVGGHDEDTRSHEQHDYRGRGEPEPVMGIHKDHGHSTRRDREGQYGNADSPRQQQRSMIQHSQSPEQSLQRLRQRETSIESVIDPLRPRRRHSELSDWPADTSPRQRGLAPNNHRRPPNDDRPEQLGGSGSSLTRSTADSVLEQLQHSHGNSHRRHSSMQPPYPPPSPTLDRAQDSYQRPPALPQGASRPSHARGRPSSAIRYGGSHSGGVAFPLPPPRDSHNYHPHHQPVPPHGSTRYRQSDGPTGPQLSPWKRAPRWNAAEEAANDRYDRNQDPYSHDPDA</sequence>
<feature type="region of interest" description="Disordered" evidence="1">
    <location>
        <begin position="108"/>
        <end position="225"/>
    </location>
</feature>
<dbReference type="OrthoDB" id="2448399at2759"/>
<keyword evidence="3" id="KW-1185">Reference proteome</keyword>
<feature type="compositionally biased region" description="Polar residues" evidence="1">
    <location>
        <begin position="457"/>
        <end position="469"/>
    </location>
</feature>
<organism evidence="2 3">
    <name type="scientific">Lunasporangiospora selenospora</name>
    <dbReference type="NCBI Taxonomy" id="979761"/>
    <lineage>
        <taxon>Eukaryota</taxon>
        <taxon>Fungi</taxon>
        <taxon>Fungi incertae sedis</taxon>
        <taxon>Mucoromycota</taxon>
        <taxon>Mortierellomycotina</taxon>
        <taxon>Mortierellomycetes</taxon>
        <taxon>Mortierellales</taxon>
        <taxon>Mortierellaceae</taxon>
        <taxon>Lunasporangiospora</taxon>
    </lineage>
</organism>
<feature type="compositionally biased region" description="Acidic residues" evidence="1">
    <location>
        <begin position="183"/>
        <end position="194"/>
    </location>
</feature>
<accession>A0A9P6FNZ2</accession>
<name>A0A9P6FNZ2_9FUNG</name>
<feature type="region of interest" description="Disordered" evidence="1">
    <location>
        <begin position="309"/>
        <end position="607"/>
    </location>
</feature>
<reference evidence="2" key="1">
    <citation type="journal article" date="2020" name="Fungal Divers.">
        <title>Resolving the Mortierellaceae phylogeny through synthesis of multi-gene phylogenetics and phylogenomics.</title>
        <authorList>
            <person name="Vandepol N."/>
            <person name="Liber J."/>
            <person name="Desiro A."/>
            <person name="Na H."/>
            <person name="Kennedy M."/>
            <person name="Barry K."/>
            <person name="Grigoriev I.V."/>
            <person name="Miller A.N."/>
            <person name="O'Donnell K."/>
            <person name="Stajich J.E."/>
            <person name="Bonito G."/>
        </authorList>
    </citation>
    <scope>NUCLEOTIDE SEQUENCE</scope>
    <source>
        <strain evidence="2">KOD1015</strain>
    </source>
</reference>
<feature type="compositionally biased region" description="Basic and acidic residues" evidence="1">
    <location>
        <begin position="590"/>
        <end position="607"/>
    </location>
</feature>
<feature type="compositionally biased region" description="Polar residues" evidence="1">
    <location>
        <begin position="208"/>
        <end position="219"/>
    </location>
</feature>
<evidence type="ECO:0000256" key="1">
    <source>
        <dbReference type="SAM" id="MobiDB-lite"/>
    </source>
</evidence>
<proteinExistence type="predicted"/>
<feature type="compositionally biased region" description="Polar residues" evidence="1">
    <location>
        <begin position="55"/>
        <end position="69"/>
    </location>
</feature>
<feature type="compositionally biased region" description="Low complexity" evidence="1">
    <location>
        <begin position="13"/>
        <end position="27"/>
    </location>
</feature>
<feature type="compositionally biased region" description="Basic and acidic residues" evidence="1">
    <location>
        <begin position="166"/>
        <end position="181"/>
    </location>
</feature>
<comment type="caution">
    <text evidence="2">The sequence shown here is derived from an EMBL/GenBank/DDBJ whole genome shotgun (WGS) entry which is preliminary data.</text>
</comment>